<dbReference type="Proteomes" id="UP001334084">
    <property type="component" value="Chromosome 5"/>
</dbReference>
<name>A0AAX4JCC5_9MICR</name>
<evidence type="ECO:0000313" key="1">
    <source>
        <dbReference type="EMBL" id="WUR03600.1"/>
    </source>
</evidence>
<sequence length="141" mass="17209">MDLGIILLQKIQEEKNEEVCVVRFEDQIYVLLSNSPLDWKNIKPKKKVSEPLPGHFKRFRKIVYENIKRIREIISLVLRNVWSWISHIFSKFRCKLSSLYTNILSWSYKHTKMRYKTFIRGYEVCKQKFEQVLKVHKYIRD</sequence>
<organism evidence="1 2">
    <name type="scientific">Vairimorpha necatrix</name>
    <dbReference type="NCBI Taxonomy" id="6039"/>
    <lineage>
        <taxon>Eukaryota</taxon>
        <taxon>Fungi</taxon>
        <taxon>Fungi incertae sedis</taxon>
        <taxon>Microsporidia</taxon>
        <taxon>Nosematidae</taxon>
        <taxon>Vairimorpha</taxon>
    </lineage>
</organism>
<protein>
    <submittedName>
        <fullName evidence="1">Uncharacterized protein</fullName>
    </submittedName>
</protein>
<dbReference type="AlphaFoldDB" id="A0AAX4JCC5"/>
<keyword evidence="2" id="KW-1185">Reference proteome</keyword>
<evidence type="ECO:0000313" key="2">
    <source>
        <dbReference type="Proteomes" id="UP001334084"/>
    </source>
</evidence>
<gene>
    <name evidence="1" type="ORF">VNE69_05189</name>
</gene>
<reference evidence="1" key="1">
    <citation type="journal article" date="2024" name="BMC Genomics">
        <title>Functional annotation of a divergent genome using sequence and structure-based similarity.</title>
        <authorList>
            <person name="Svedberg D."/>
            <person name="Winiger R.R."/>
            <person name="Berg A."/>
            <person name="Sharma H."/>
            <person name="Tellgren-Roth C."/>
            <person name="Debrunner-Vossbrinck B.A."/>
            <person name="Vossbrinck C.R."/>
            <person name="Barandun J."/>
        </authorList>
    </citation>
    <scope>NUCLEOTIDE SEQUENCE</scope>
    <source>
        <strain evidence="1">Illinois isolate</strain>
    </source>
</reference>
<dbReference type="EMBL" id="CP142730">
    <property type="protein sequence ID" value="WUR03600.1"/>
    <property type="molecule type" value="Genomic_DNA"/>
</dbReference>
<dbReference type="KEGG" id="vnx:VNE69_05189"/>
<proteinExistence type="predicted"/>
<dbReference type="RefSeq" id="XP_065329745.1">
    <property type="nucleotide sequence ID" value="XM_065473673.1"/>
</dbReference>
<dbReference type="GeneID" id="90541413"/>
<accession>A0AAX4JCC5</accession>